<reference evidence="1" key="1">
    <citation type="submission" date="2023-07" db="EMBL/GenBank/DDBJ databases">
        <title>draft genome sequence of fig (Ficus carica).</title>
        <authorList>
            <person name="Takahashi T."/>
            <person name="Nishimura K."/>
        </authorList>
    </citation>
    <scope>NUCLEOTIDE SEQUENCE</scope>
</reference>
<dbReference type="EMBL" id="BTGU01000001">
    <property type="protein sequence ID" value="GMN25522.1"/>
    <property type="molecule type" value="Genomic_DNA"/>
</dbReference>
<accession>A0AA87YXU3</accession>
<sequence>MEVPRFRIPSEDARDFLPLLIKEILGNLTKQFQDAKEDRLQTSVEDFRSDF</sequence>
<keyword evidence="2" id="KW-1185">Reference proteome</keyword>
<organism evidence="1 2">
    <name type="scientific">Ficus carica</name>
    <name type="common">Common fig</name>
    <dbReference type="NCBI Taxonomy" id="3494"/>
    <lineage>
        <taxon>Eukaryota</taxon>
        <taxon>Viridiplantae</taxon>
        <taxon>Streptophyta</taxon>
        <taxon>Embryophyta</taxon>
        <taxon>Tracheophyta</taxon>
        <taxon>Spermatophyta</taxon>
        <taxon>Magnoliopsida</taxon>
        <taxon>eudicotyledons</taxon>
        <taxon>Gunneridae</taxon>
        <taxon>Pentapetalae</taxon>
        <taxon>rosids</taxon>
        <taxon>fabids</taxon>
        <taxon>Rosales</taxon>
        <taxon>Moraceae</taxon>
        <taxon>Ficeae</taxon>
        <taxon>Ficus</taxon>
    </lineage>
</organism>
<gene>
    <name evidence="1" type="ORF">TIFTF001_000987</name>
</gene>
<name>A0AA87YXU3_FICCA</name>
<proteinExistence type="predicted"/>
<protein>
    <submittedName>
        <fullName evidence="1">Uncharacterized protein</fullName>
    </submittedName>
</protein>
<dbReference type="Proteomes" id="UP001187192">
    <property type="component" value="Unassembled WGS sequence"/>
</dbReference>
<evidence type="ECO:0000313" key="2">
    <source>
        <dbReference type="Proteomes" id="UP001187192"/>
    </source>
</evidence>
<dbReference type="AlphaFoldDB" id="A0AA87YXU3"/>
<comment type="caution">
    <text evidence="1">The sequence shown here is derived from an EMBL/GenBank/DDBJ whole genome shotgun (WGS) entry which is preliminary data.</text>
</comment>
<evidence type="ECO:0000313" key="1">
    <source>
        <dbReference type="EMBL" id="GMN25522.1"/>
    </source>
</evidence>